<comment type="similarity">
    <text evidence="8 9">Belongs to the peptidase M24A family. Methionine aminopeptidase type 1 subfamily.</text>
</comment>
<feature type="binding site" evidence="8">
    <location>
        <position position="339"/>
    </location>
    <ligand>
        <name>a protein</name>
        <dbReference type="ChEBI" id="CHEBI:16541"/>
    </ligand>
    <ligandPart>
        <name>N-terminal L-methionine residue</name>
        <dbReference type="ChEBI" id="CHEBI:64731"/>
    </ligandPart>
</feature>
<keyword evidence="4 8" id="KW-0479">Metal-binding</keyword>
<comment type="catalytic activity">
    <reaction evidence="8 10">
        <text>Release of N-terminal amino acids, preferentially methionine, from peptides and arylamides.</text>
        <dbReference type="EC" id="3.4.11.18"/>
    </reaction>
</comment>
<feature type="domain" description="C6H2-type" evidence="12">
    <location>
        <begin position="33"/>
        <end position="87"/>
    </location>
</feature>
<dbReference type="NCBIfam" id="TIGR00500">
    <property type="entry name" value="met_pdase_I"/>
    <property type="match status" value="1"/>
</dbReference>
<comment type="cofactor">
    <cofactor evidence="10">
        <name>Co(2+)</name>
        <dbReference type="ChEBI" id="CHEBI:48828"/>
    </cofactor>
    <cofactor evidence="10">
        <name>Zn(2+)</name>
        <dbReference type="ChEBI" id="CHEBI:29105"/>
    </cofactor>
    <cofactor evidence="10">
        <name>Mn(2+)</name>
        <dbReference type="ChEBI" id="CHEBI:29035"/>
    </cofactor>
    <cofactor evidence="10">
        <name>Fe(2+)</name>
        <dbReference type="ChEBI" id="CHEBI:29033"/>
    </cofactor>
    <text evidence="10">Binds 2 divalent metal cations per subunit. Has a high-affinity and a low affinity metal-binding site. The true nature of the physiological cofactor is under debate. The enzyme is active with cobalt, zinc, manganese or divalent iron ions.</text>
</comment>
<feature type="region of interest" description="Disordered" evidence="11">
    <location>
        <begin position="1"/>
        <end position="35"/>
    </location>
</feature>
<feature type="binding site" evidence="8">
    <location>
        <position position="393"/>
    </location>
    <ligand>
        <name>Zn(2+)</name>
        <dbReference type="ChEBI" id="CHEBI:29105"/>
        <label>4</label>
        <note>catalytic</note>
    </ligand>
</feature>
<keyword evidence="2 8" id="KW-0963">Cytoplasm</keyword>
<name>A0A511KMV2_RHOTO</name>
<dbReference type="OrthoDB" id="3209743at2759"/>
<dbReference type="InterPro" id="IPR036005">
    <property type="entry name" value="Creatinase/aminopeptidase-like"/>
</dbReference>
<evidence type="ECO:0000256" key="9">
    <source>
        <dbReference type="PROSITE-ProRule" id="PRU01357"/>
    </source>
</evidence>
<feature type="binding site" evidence="8">
    <location>
        <position position="268"/>
    </location>
    <ligand>
        <name>Zn(2+)</name>
        <dbReference type="ChEBI" id="CHEBI:29105"/>
        <label>4</label>
        <note>catalytic</note>
    </ligand>
</feature>
<keyword evidence="3 8" id="KW-0645">Protease</keyword>
<feature type="binding site" evidence="8">
    <location>
        <position position="424"/>
    </location>
    <ligand>
        <name>Zn(2+)</name>
        <dbReference type="ChEBI" id="CHEBI:29105"/>
        <label>4</label>
        <note>catalytic</note>
    </ligand>
</feature>
<proteinExistence type="inferred from homology"/>
<accession>A0A511KMV2</accession>
<feature type="compositionally biased region" description="Low complexity" evidence="11">
    <location>
        <begin position="7"/>
        <end position="16"/>
    </location>
</feature>
<dbReference type="GO" id="GO:0005829">
    <property type="term" value="C:cytosol"/>
    <property type="evidence" value="ECO:0007669"/>
    <property type="project" value="TreeGrafter"/>
</dbReference>
<feature type="binding site" evidence="8">
    <location>
        <position position="240"/>
    </location>
    <ligand>
        <name>a protein</name>
        <dbReference type="ChEBI" id="CHEBI:16541"/>
    </ligand>
    <ligandPart>
        <name>N-terminal L-methionine residue</name>
        <dbReference type="ChEBI" id="CHEBI:64731"/>
    </ligandPart>
</feature>
<evidence type="ECO:0000256" key="6">
    <source>
        <dbReference type="ARBA" id="ARBA00022801"/>
    </source>
</evidence>
<feature type="compositionally biased region" description="Basic and acidic residues" evidence="11">
    <location>
        <begin position="121"/>
        <end position="139"/>
    </location>
</feature>
<evidence type="ECO:0000256" key="1">
    <source>
        <dbReference type="ARBA" id="ARBA00022438"/>
    </source>
</evidence>
<feature type="binding site" evidence="8">
    <location>
        <position position="424"/>
    </location>
    <ligand>
        <name>Zn(2+)</name>
        <dbReference type="ChEBI" id="CHEBI:29105"/>
        <label>3</label>
    </ligand>
</feature>
<evidence type="ECO:0000256" key="11">
    <source>
        <dbReference type="SAM" id="MobiDB-lite"/>
    </source>
</evidence>
<dbReference type="Gene3D" id="3.90.230.10">
    <property type="entry name" value="Creatinase/methionine aminopeptidase superfamily"/>
    <property type="match status" value="1"/>
</dbReference>
<dbReference type="AlphaFoldDB" id="A0A511KMV2"/>
<keyword evidence="1 8" id="KW-0031">Aminopeptidase</keyword>
<evidence type="ECO:0000256" key="2">
    <source>
        <dbReference type="ARBA" id="ARBA00022490"/>
    </source>
</evidence>
<evidence type="ECO:0000256" key="3">
    <source>
        <dbReference type="ARBA" id="ARBA00022670"/>
    </source>
</evidence>
<dbReference type="HAMAP" id="MF_01974">
    <property type="entry name" value="MetAP_1"/>
    <property type="match status" value="1"/>
</dbReference>
<dbReference type="GO" id="GO:0070006">
    <property type="term" value="F:metalloaminopeptidase activity"/>
    <property type="evidence" value="ECO:0007669"/>
    <property type="project" value="UniProtKB-UniRule"/>
</dbReference>
<feature type="binding site" evidence="8">
    <location>
        <position position="257"/>
    </location>
    <ligand>
        <name>Zn(2+)</name>
        <dbReference type="ChEBI" id="CHEBI:29105"/>
        <label>3</label>
    </ligand>
</feature>
<feature type="binding site" evidence="8">
    <location>
        <position position="268"/>
    </location>
    <ligand>
        <name>Zn(2+)</name>
        <dbReference type="ChEBI" id="CHEBI:29105"/>
        <label>3</label>
    </ligand>
</feature>
<feature type="region of interest" description="Disordered" evidence="11">
    <location>
        <begin position="121"/>
        <end position="162"/>
    </location>
</feature>
<sequence length="466" mass="50602">MSDPSTAAANANGAAVAPPPPPKEDGTPLAGSGRMCSNGCGKEAGNLECPKCQSLKISGSFFCGQRCFALNYPKHNAKFHKPAPAATPKYDFPEGTKDGFDGKFKYTGKLRAVMPVEPVPKRQVPDHIPRPDYANRSEDLESIPQRWSVDGDSPSEASGRMERQGKVLNAEEIEGMRKVCKLAREVLDIAAAAIRPGITTLELDAIVHEECIKRDSYPSPLNYHRFPRSVCTSVNEVICHGIPDARPLEDGDIINLDVTLYHGGFHGDLNATYPVGSSVSQENLDLMTCSREALDEAIRMCKPGTQYQDVGKVIEGIVSKKGFQTNKTYVGHGINQLFHCAPNVPVSCAFRPSFQPCLPILGEMGSQRSYIVQHYAGNRASGTMRAGQTFTIEPMICAGVQKEKHWPDDWTAVTTDGKASAQFEETLLITPTGVEVLTAAPGWTLPEKKVTEDASAVSKKKKKGKK</sequence>
<keyword evidence="5 9" id="KW-0863">Zinc-finger</keyword>
<dbReference type="Proteomes" id="UP000321518">
    <property type="component" value="Unassembled WGS sequence"/>
</dbReference>
<evidence type="ECO:0000313" key="14">
    <source>
        <dbReference type="Proteomes" id="UP000321518"/>
    </source>
</evidence>
<dbReference type="InterPro" id="IPR001714">
    <property type="entry name" value="Pept_M24_MAP"/>
</dbReference>
<dbReference type="EMBL" id="BJWK01000016">
    <property type="protein sequence ID" value="GEM11708.1"/>
    <property type="molecule type" value="Genomic_DNA"/>
</dbReference>
<dbReference type="EC" id="3.4.11.18" evidence="10"/>
<comment type="function">
    <text evidence="8 10">Cotranslationally removes the N-terminal methionine from nascent proteins. The N-terminal methionine is often cleaved when the second residue in the primary sequence is small and uncharged (Met-Ala-, Cys, Gly, Pro, Ser, Thr, or Val).</text>
</comment>
<dbReference type="GO" id="GO:0008270">
    <property type="term" value="F:zinc ion binding"/>
    <property type="evidence" value="ECO:0007669"/>
    <property type="project" value="UniProtKB-KW"/>
</dbReference>
<reference evidence="13 14" key="1">
    <citation type="submission" date="2019-07" db="EMBL/GenBank/DDBJ databases">
        <title>Rhodotorula toruloides NBRC10032 genome sequencing.</title>
        <authorList>
            <person name="Shida Y."/>
            <person name="Takaku H."/>
            <person name="Ogasawara W."/>
            <person name="Mori K."/>
        </authorList>
    </citation>
    <scope>NUCLEOTIDE SEQUENCE [LARGE SCALE GENOMIC DNA]</scope>
    <source>
        <strain evidence="13 14">NBRC10032</strain>
    </source>
</reference>
<dbReference type="Pfam" id="PF00557">
    <property type="entry name" value="Peptidase_M24"/>
    <property type="match status" value="1"/>
</dbReference>
<comment type="subcellular location">
    <subcellularLocation>
        <location evidence="8">Cytoplasm</location>
    </subcellularLocation>
</comment>
<comment type="subunit">
    <text evidence="8">Associates with the 60S ribosomal subunit of the 80S translational complex.</text>
</comment>
<gene>
    <name evidence="13" type="ORF">Rt10032_c16g5725</name>
</gene>
<dbReference type="SUPFAM" id="SSF55920">
    <property type="entry name" value="Creatinase/aminopeptidase"/>
    <property type="match status" value="1"/>
</dbReference>
<evidence type="ECO:0000256" key="5">
    <source>
        <dbReference type="ARBA" id="ARBA00022771"/>
    </source>
</evidence>
<dbReference type="PANTHER" id="PTHR43330:SF7">
    <property type="entry name" value="METHIONINE AMINOPEPTIDASE 1"/>
    <property type="match status" value="1"/>
</dbReference>
<dbReference type="InterPro" id="IPR000994">
    <property type="entry name" value="Pept_M24"/>
</dbReference>
<dbReference type="PROSITE" id="PS52013">
    <property type="entry name" value="ZF_C6H2"/>
    <property type="match status" value="1"/>
</dbReference>
<organism evidence="13 14">
    <name type="scientific">Rhodotorula toruloides</name>
    <name type="common">Yeast</name>
    <name type="synonym">Rhodosporidium toruloides</name>
    <dbReference type="NCBI Taxonomy" id="5286"/>
    <lineage>
        <taxon>Eukaryota</taxon>
        <taxon>Fungi</taxon>
        <taxon>Dikarya</taxon>
        <taxon>Basidiomycota</taxon>
        <taxon>Pucciniomycotina</taxon>
        <taxon>Microbotryomycetes</taxon>
        <taxon>Sporidiobolales</taxon>
        <taxon>Sporidiobolaceae</taxon>
        <taxon>Rhodotorula</taxon>
    </lineage>
</organism>
<evidence type="ECO:0000256" key="10">
    <source>
        <dbReference type="RuleBase" id="RU003653"/>
    </source>
</evidence>
<dbReference type="PRINTS" id="PR00599">
    <property type="entry name" value="MAPEPTIDASE"/>
</dbReference>
<evidence type="ECO:0000256" key="7">
    <source>
        <dbReference type="ARBA" id="ARBA00022833"/>
    </source>
</evidence>
<dbReference type="InterPro" id="IPR031615">
    <property type="entry name" value="Zfn-C6H2"/>
</dbReference>
<dbReference type="CDD" id="cd01086">
    <property type="entry name" value="MetAP1"/>
    <property type="match status" value="1"/>
</dbReference>
<dbReference type="Pfam" id="PF15801">
    <property type="entry name" value="zf-C6H2"/>
    <property type="match status" value="1"/>
</dbReference>
<evidence type="ECO:0000256" key="4">
    <source>
        <dbReference type="ARBA" id="ARBA00022723"/>
    </source>
</evidence>
<evidence type="ECO:0000313" key="13">
    <source>
        <dbReference type="EMBL" id="GEM11708.1"/>
    </source>
</evidence>
<comment type="cofactor">
    <cofactor evidence="8">
        <name>Zn(2+)</name>
        <dbReference type="ChEBI" id="CHEBI:29105"/>
    </cofactor>
    <cofactor evidence="8">
        <name>Co(2+)</name>
        <dbReference type="ChEBI" id="CHEBI:48828"/>
    </cofactor>
    <cofactor evidence="8">
        <name>Mn(2+)</name>
        <dbReference type="ChEBI" id="CHEBI:29035"/>
    </cofactor>
    <cofactor evidence="8">
        <name>Fe(2+)</name>
        <dbReference type="ChEBI" id="CHEBI:29033"/>
    </cofactor>
    <text evidence="8">Binds 2 divalent metal cations per subunit. Has a high-affinity and a low affinity metal-binding site. The true nature of the physiological cofactor is under debate. The enzyme is active with zinc, cobalt, manganese or divalent iron ions. Has high activity with zinc; zinc cofactor is transferred into the active site region by the ZNG1 zinc chaperone.</text>
</comment>
<evidence type="ECO:0000259" key="12">
    <source>
        <dbReference type="PROSITE" id="PS52013"/>
    </source>
</evidence>
<dbReference type="GO" id="GO:0006508">
    <property type="term" value="P:proteolysis"/>
    <property type="evidence" value="ECO:0007669"/>
    <property type="project" value="UniProtKB-KW"/>
</dbReference>
<keyword evidence="6 8" id="KW-0378">Hydrolase</keyword>
<dbReference type="PANTHER" id="PTHR43330">
    <property type="entry name" value="METHIONINE AMINOPEPTIDASE"/>
    <property type="match status" value="1"/>
</dbReference>
<dbReference type="InterPro" id="IPR002467">
    <property type="entry name" value="Pept_M24A_MAP1"/>
</dbReference>
<dbReference type="GO" id="GO:0004239">
    <property type="term" value="F:initiator methionyl aminopeptidase activity"/>
    <property type="evidence" value="ECO:0007669"/>
    <property type="project" value="UniProtKB-UniRule"/>
</dbReference>
<keyword evidence="7" id="KW-0862">Zinc</keyword>
<evidence type="ECO:0000256" key="8">
    <source>
        <dbReference type="HAMAP-Rule" id="MF_03174"/>
    </source>
</evidence>
<comment type="caution">
    <text evidence="13">The sequence shown here is derived from an EMBL/GenBank/DDBJ whole genome shotgun (WGS) entry which is preliminary data.</text>
</comment>
<feature type="binding site" evidence="8">
    <location>
        <position position="332"/>
    </location>
    <ligand>
        <name>Zn(2+)</name>
        <dbReference type="ChEBI" id="CHEBI:29105"/>
        <label>4</label>
        <note>catalytic</note>
    </ligand>
</feature>
<protein>
    <recommendedName>
        <fullName evidence="10">Methionine aminopeptidase</fullName>
        <ecNumber evidence="10">3.4.11.18</ecNumber>
    </recommendedName>
</protein>